<dbReference type="InterPro" id="IPR005859">
    <property type="entry name" value="CysK"/>
</dbReference>
<dbReference type="Pfam" id="PF00291">
    <property type="entry name" value="PALP"/>
    <property type="match status" value="1"/>
</dbReference>
<dbReference type="InterPro" id="IPR036052">
    <property type="entry name" value="TrpB-like_PALP_sf"/>
</dbReference>
<proteinExistence type="predicted"/>
<dbReference type="InterPro" id="IPR005856">
    <property type="entry name" value="Cys_synth"/>
</dbReference>
<dbReference type="SUPFAM" id="SSF53686">
    <property type="entry name" value="Tryptophan synthase beta subunit-like PLP-dependent enzymes"/>
    <property type="match status" value="1"/>
</dbReference>
<sequence length="304" mass="32411">MAITTSSTIELIGNTPVYQLPNTNIYVKLEKYNVGGSVKDRAVLGMLRAAKEKGQIKDDSIIVEATSGNTGIALAMVGAVLGIKTVIIMPESMSKERRELIKAYGSQLILTPKETGMKGALAKADEILANYPNAFTLGQFVNPANPEIHYETTAVEILEQVPNVDVFVAGIGTGGTFTGVTRHLKKARPFIQAVAVEPTGSPAISQGQGGPHKIQGIGAGFIPENFDRSLMDDVQTVSDEEAFAQIQTFMRESGISIGISAAAAVVVAKRIAAERPTQNIVVIAPDGVEKYLSMLDFDNVEHVK</sequence>
<evidence type="ECO:0000256" key="2">
    <source>
        <dbReference type="ARBA" id="ARBA00004962"/>
    </source>
</evidence>
<dbReference type="EC" id="2.5.1.47" evidence="5"/>
<dbReference type="Gene3D" id="3.40.50.1100">
    <property type="match status" value="2"/>
</dbReference>
<evidence type="ECO:0000256" key="3">
    <source>
        <dbReference type="ARBA" id="ARBA00022898"/>
    </source>
</evidence>
<dbReference type="CDD" id="cd01561">
    <property type="entry name" value="CBS_like"/>
    <property type="match status" value="1"/>
</dbReference>
<dbReference type="EMBL" id="JAWJZB010000004">
    <property type="protein sequence ID" value="MDV5088022.1"/>
    <property type="molecule type" value="Genomic_DNA"/>
</dbReference>
<dbReference type="InterPro" id="IPR050214">
    <property type="entry name" value="Cys_Synth/Cystath_Beta-Synth"/>
</dbReference>
<comment type="pathway">
    <text evidence="2">Amino-acid biosynthesis; L-cysteine biosynthesis; L-cysteine from L-serine: step 2/2.</text>
</comment>
<comment type="caution">
    <text evidence="5">The sequence shown here is derived from an EMBL/GenBank/DDBJ whole genome shotgun (WGS) entry which is preliminary data.</text>
</comment>
<accession>A0ABU3Z8J8</accession>
<reference evidence="5 6" key="1">
    <citation type="submission" date="2023-10" db="EMBL/GenBank/DDBJ databases">
        <title>Veillonella sp. nov., isolated from a pig farm feces dump.</title>
        <authorList>
            <person name="Chang Y.-H."/>
        </authorList>
    </citation>
    <scope>NUCLEOTIDE SEQUENCE [LARGE SCALE GENOMIC DNA]</scope>
    <source>
        <strain evidence="5 6">YH-vei2233</strain>
    </source>
</reference>
<evidence type="ECO:0000259" key="4">
    <source>
        <dbReference type="Pfam" id="PF00291"/>
    </source>
</evidence>
<dbReference type="NCBIfam" id="TIGR01139">
    <property type="entry name" value="cysK"/>
    <property type="match status" value="1"/>
</dbReference>
<dbReference type="InterPro" id="IPR001926">
    <property type="entry name" value="TrpB-like_PALP"/>
</dbReference>
<dbReference type="NCBIfam" id="TIGR01136">
    <property type="entry name" value="cysKM"/>
    <property type="match status" value="1"/>
</dbReference>
<evidence type="ECO:0000256" key="1">
    <source>
        <dbReference type="ARBA" id="ARBA00001933"/>
    </source>
</evidence>
<organism evidence="5 6">
    <name type="scientific">Veillonella absiana</name>
    <dbReference type="NCBI Taxonomy" id="3079305"/>
    <lineage>
        <taxon>Bacteria</taxon>
        <taxon>Bacillati</taxon>
        <taxon>Bacillota</taxon>
        <taxon>Negativicutes</taxon>
        <taxon>Veillonellales</taxon>
        <taxon>Veillonellaceae</taxon>
        <taxon>Veillonella</taxon>
    </lineage>
</organism>
<comment type="cofactor">
    <cofactor evidence="1">
        <name>pyridoxal 5'-phosphate</name>
        <dbReference type="ChEBI" id="CHEBI:597326"/>
    </cofactor>
</comment>
<dbReference type="Proteomes" id="UP001272515">
    <property type="component" value="Unassembled WGS sequence"/>
</dbReference>
<evidence type="ECO:0000313" key="6">
    <source>
        <dbReference type="Proteomes" id="UP001272515"/>
    </source>
</evidence>
<dbReference type="GO" id="GO:0004124">
    <property type="term" value="F:cysteine synthase activity"/>
    <property type="evidence" value="ECO:0007669"/>
    <property type="project" value="UniProtKB-EC"/>
</dbReference>
<keyword evidence="6" id="KW-1185">Reference proteome</keyword>
<dbReference type="PANTHER" id="PTHR10314">
    <property type="entry name" value="CYSTATHIONINE BETA-SYNTHASE"/>
    <property type="match status" value="1"/>
</dbReference>
<dbReference type="RefSeq" id="WP_295191211.1">
    <property type="nucleotide sequence ID" value="NZ_JAWJZA010000002.1"/>
</dbReference>
<evidence type="ECO:0000313" key="5">
    <source>
        <dbReference type="EMBL" id="MDV5088022.1"/>
    </source>
</evidence>
<name>A0ABU3Z8J8_9FIRM</name>
<keyword evidence="3" id="KW-0663">Pyridoxal phosphate</keyword>
<protein>
    <submittedName>
        <fullName evidence="5">Cysteine synthase A</fullName>
        <ecNumber evidence="5">2.5.1.47</ecNumber>
    </submittedName>
</protein>
<gene>
    <name evidence="5" type="primary">cysK</name>
    <name evidence="5" type="ORF">RVY80_04060</name>
</gene>
<keyword evidence="5" id="KW-0808">Transferase</keyword>
<feature type="domain" description="Tryptophan synthase beta chain-like PALP" evidence="4">
    <location>
        <begin position="11"/>
        <end position="286"/>
    </location>
</feature>